<dbReference type="Ensembl" id="ENSORLT00020014688.1">
    <property type="protein sequence ID" value="ENSORLP00020000450.1"/>
    <property type="gene ID" value="ENSORLG00020001134.1"/>
</dbReference>
<keyword evidence="5" id="KW-0812">Transmembrane</keyword>
<feature type="domain" description="RING-type" evidence="6">
    <location>
        <begin position="18"/>
        <end position="66"/>
    </location>
</feature>
<evidence type="ECO:0000313" key="8">
    <source>
        <dbReference type="Proteomes" id="UP000265180"/>
    </source>
</evidence>
<reference evidence="7 8" key="2">
    <citation type="submission" date="2017-04" db="EMBL/GenBank/DDBJ databases">
        <title>CpG methylation of centromeres and impact of large insertions on vertebrate speciation.</title>
        <authorList>
            <person name="Ichikawa K."/>
            <person name="Yoshimura J."/>
            <person name="Morishita S."/>
        </authorList>
    </citation>
    <scope>NUCLEOTIDE SEQUENCE</scope>
    <source>
        <strain evidence="7 8">HNI</strain>
    </source>
</reference>
<reference evidence="7" key="4">
    <citation type="submission" date="2025-09" db="UniProtKB">
        <authorList>
            <consortium name="Ensembl"/>
        </authorList>
    </citation>
    <scope>IDENTIFICATION</scope>
    <source>
        <strain evidence="7">HNI</strain>
    </source>
</reference>
<reference evidence="7" key="3">
    <citation type="submission" date="2025-08" db="UniProtKB">
        <authorList>
            <consortium name="Ensembl"/>
        </authorList>
    </citation>
    <scope>IDENTIFICATION</scope>
    <source>
        <strain evidence="7">HNI</strain>
    </source>
</reference>
<dbReference type="PANTHER" id="PTHR47095">
    <property type="entry name" value="RING FINGER PROTEIN 222"/>
    <property type="match status" value="1"/>
</dbReference>
<keyword evidence="3" id="KW-0862">Zinc</keyword>
<keyword evidence="5" id="KW-0472">Membrane</keyword>
<dbReference type="InterPro" id="IPR001841">
    <property type="entry name" value="Znf_RING"/>
</dbReference>
<dbReference type="SUPFAM" id="SSF57850">
    <property type="entry name" value="RING/U-box"/>
    <property type="match status" value="1"/>
</dbReference>
<sequence>ETEGYRGKKTPLPDARECPVCYDSLAGIERTLSCGHVFCHDCLVKMLVSIKRDGNIQDTIACPICRHLTFITRQSEALQPLIEKKDPDEGQTLEVPLPVSQGGQLQSAQRVSRDSLLNESNRSSNFFCKCISWKLHRQRTIISSPNAHQVYIISTQGRPMTEEDALDVWTVVNPQSRRRRTGCVCSTARCLVFLLSAFSVLALVTLTLPWILLAKRTKKCR</sequence>
<dbReference type="InterPro" id="IPR042973">
    <property type="entry name" value="RNF222"/>
</dbReference>
<dbReference type="PANTHER" id="PTHR47095:SF1">
    <property type="entry name" value="RING FINGER PROTEIN 222"/>
    <property type="match status" value="1"/>
</dbReference>
<dbReference type="InterPro" id="IPR013083">
    <property type="entry name" value="Znf_RING/FYVE/PHD"/>
</dbReference>
<proteinExistence type="predicted"/>
<dbReference type="Gene3D" id="3.30.40.10">
    <property type="entry name" value="Zinc/RING finger domain, C3HC4 (zinc finger)"/>
    <property type="match status" value="1"/>
</dbReference>
<dbReference type="Pfam" id="PF13445">
    <property type="entry name" value="zf-RING_UBOX"/>
    <property type="match status" value="1"/>
</dbReference>
<dbReference type="AlphaFoldDB" id="A0A3P9JWF2"/>
<dbReference type="PROSITE" id="PS00518">
    <property type="entry name" value="ZF_RING_1"/>
    <property type="match status" value="1"/>
</dbReference>
<dbReference type="CDD" id="cd16564">
    <property type="entry name" value="RING-HC_RNF222"/>
    <property type="match status" value="1"/>
</dbReference>
<evidence type="ECO:0000256" key="5">
    <source>
        <dbReference type="SAM" id="Phobius"/>
    </source>
</evidence>
<protein>
    <recommendedName>
        <fullName evidence="6">RING-type domain-containing protein</fullName>
    </recommendedName>
</protein>
<evidence type="ECO:0000256" key="2">
    <source>
        <dbReference type="ARBA" id="ARBA00022771"/>
    </source>
</evidence>
<dbReference type="GO" id="GO:0008270">
    <property type="term" value="F:zinc ion binding"/>
    <property type="evidence" value="ECO:0007669"/>
    <property type="project" value="UniProtKB-KW"/>
</dbReference>
<evidence type="ECO:0000259" key="6">
    <source>
        <dbReference type="PROSITE" id="PS50089"/>
    </source>
</evidence>
<dbReference type="Proteomes" id="UP000265180">
    <property type="component" value="Chromosome 8"/>
</dbReference>
<evidence type="ECO:0000256" key="3">
    <source>
        <dbReference type="ARBA" id="ARBA00022833"/>
    </source>
</evidence>
<reference key="1">
    <citation type="journal article" date="2007" name="Nature">
        <title>The medaka draft genome and insights into vertebrate genome evolution.</title>
        <authorList>
            <person name="Kasahara M."/>
            <person name="Naruse K."/>
            <person name="Sasaki S."/>
            <person name="Nakatani Y."/>
            <person name="Qu W."/>
            <person name="Ahsan B."/>
            <person name="Yamada T."/>
            <person name="Nagayasu Y."/>
            <person name="Doi K."/>
            <person name="Kasai Y."/>
            <person name="Jindo T."/>
            <person name="Kobayashi D."/>
            <person name="Shimada A."/>
            <person name="Toyoda A."/>
            <person name="Kuroki Y."/>
            <person name="Fujiyama A."/>
            <person name="Sasaki T."/>
            <person name="Shimizu A."/>
            <person name="Asakawa S."/>
            <person name="Shimizu N."/>
            <person name="Hashimoto S."/>
            <person name="Yang J."/>
            <person name="Lee Y."/>
            <person name="Matsushima K."/>
            <person name="Sugano S."/>
            <person name="Sakaizumi M."/>
            <person name="Narita T."/>
            <person name="Ohishi K."/>
            <person name="Haga S."/>
            <person name="Ohta F."/>
            <person name="Nomoto H."/>
            <person name="Nogata K."/>
            <person name="Morishita T."/>
            <person name="Endo T."/>
            <person name="Shin-I T."/>
            <person name="Takeda H."/>
            <person name="Morishita S."/>
            <person name="Kohara Y."/>
        </authorList>
    </citation>
    <scope>NUCLEOTIDE SEQUENCE [LARGE SCALE GENOMIC DNA]</scope>
    <source>
        <strain>Hd-rR</strain>
    </source>
</reference>
<dbReference type="InterPro" id="IPR017907">
    <property type="entry name" value="Znf_RING_CS"/>
</dbReference>
<keyword evidence="2 4" id="KW-0863">Zinc-finger</keyword>
<organism evidence="7 8">
    <name type="scientific">Oryzias latipes</name>
    <name type="common">Japanese rice fish</name>
    <name type="synonym">Japanese killifish</name>
    <dbReference type="NCBI Taxonomy" id="8090"/>
    <lineage>
        <taxon>Eukaryota</taxon>
        <taxon>Metazoa</taxon>
        <taxon>Chordata</taxon>
        <taxon>Craniata</taxon>
        <taxon>Vertebrata</taxon>
        <taxon>Euteleostomi</taxon>
        <taxon>Actinopterygii</taxon>
        <taxon>Neopterygii</taxon>
        <taxon>Teleostei</taxon>
        <taxon>Neoteleostei</taxon>
        <taxon>Acanthomorphata</taxon>
        <taxon>Ovalentaria</taxon>
        <taxon>Atherinomorphae</taxon>
        <taxon>Beloniformes</taxon>
        <taxon>Adrianichthyidae</taxon>
        <taxon>Oryziinae</taxon>
        <taxon>Oryzias</taxon>
    </lineage>
</organism>
<dbReference type="PROSITE" id="PS50089">
    <property type="entry name" value="ZF_RING_2"/>
    <property type="match status" value="1"/>
</dbReference>
<keyword evidence="5" id="KW-1133">Transmembrane helix</keyword>
<accession>A0A3P9JWF2</accession>
<dbReference type="InterPro" id="IPR027370">
    <property type="entry name" value="Znf-RING_euk"/>
</dbReference>
<evidence type="ECO:0000256" key="1">
    <source>
        <dbReference type="ARBA" id="ARBA00022723"/>
    </source>
</evidence>
<evidence type="ECO:0000256" key="4">
    <source>
        <dbReference type="PROSITE-ProRule" id="PRU00175"/>
    </source>
</evidence>
<keyword evidence="1" id="KW-0479">Metal-binding</keyword>
<feature type="transmembrane region" description="Helical" evidence="5">
    <location>
        <begin position="191"/>
        <end position="213"/>
    </location>
</feature>
<dbReference type="SMART" id="SM00184">
    <property type="entry name" value="RING"/>
    <property type="match status" value="1"/>
</dbReference>
<evidence type="ECO:0000313" key="7">
    <source>
        <dbReference type="Ensembl" id="ENSORLP00020000450.1"/>
    </source>
</evidence>
<name>A0A3P9JWF2_ORYLA</name>